<comment type="caution">
    <text evidence="3">The sequence shown here is derived from an EMBL/GenBank/DDBJ whole genome shotgun (WGS) entry which is preliminary data.</text>
</comment>
<dbReference type="EMBL" id="JABEZV010000013">
    <property type="protein sequence ID" value="MBA0728485.1"/>
    <property type="molecule type" value="Genomic_DNA"/>
</dbReference>
<gene>
    <name evidence="3" type="ORF">Golax_001381</name>
</gene>
<dbReference type="PANTHER" id="PTHR47251:SF1">
    <property type="entry name" value="FINGER DOMAIN PROTEIN, PUTATIVE (AFU_ORTHOLOGUE AFUA_3G04180)-RELATED"/>
    <property type="match status" value="1"/>
</dbReference>
<feature type="compositionally biased region" description="Low complexity" evidence="1">
    <location>
        <begin position="182"/>
        <end position="210"/>
    </location>
</feature>
<dbReference type="PANTHER" id="PTHR47251">
    <property type="entry name" value="FINGER DOMAIN PROTEIN, PUTATIVE (AFU_ORTHOLOGUE AFUA_3G04180)-RELATED"/>
    <property type="match status" value="1"/>
</dbReference>
<reference evidence="3 4" key="1">
    <citation type="journal article" date="2019" name="Genome Biol. Evol.">
        <title>Insights into the evolution of the New World diploid cottons (Gossypium, subgenus Houzingenia) based on genome sequencing.</title>
        <authorList>
            <person name="Grover C.E."/>
            <person name="Arick M.A. 2nd"/>
            <person name="Thrash A."/>
            <person name="Conover J.L."/>
            <person name="Sanders W.S."/>
            <person name="Peterson D.G."/>
            <person name="Frelichowski J.E."/>
            <person name="Scheffler J.A."/>
            <person name="Scheffler B.E."/>
            <person name="Wendel J.F."/>
        </authorList>
    </citation>
    <scope>NUCLEOTIDE SEQUENCE [LARGE SCALE GENOMIC DNA]</scope>
    <source>
        <strain evidence="3">4</strain>
        <tissue evidence="3">Leaf</tissue>
    </source>
</reference>
<sequence length="218" mass="24786">GIIEPIRSGIRDPKLGIGKQEEDDFFTAEENIQRRKLDIEVEETEEHAKKREVLAEREQKIQTEVKEIRKVFYCELCNKQYKLAMEFEVHLSSYDHNHRKRFKEMREMHGSSSRDDRQKREQQRQEREMAKFAQMAGARKQQQQESLEESGPATTPASSPAPAPAPAIATALADQEQRKTLKFGFSSKSSSSKNASGSAVKKPKVAVASVFGNDSDDE</sequence>
<proteinExistence type="predicted"/>
<protein>
    <recommendedName>
        <fullName evidence="2">C2H2-type domain-containing protein</fullName>
    </recommendedName>
</protein>
<evidence type="ECO:0000256" key="1">
    <source>
        <dbReference type="SAM" id="MobiDB-lite"/>
    </source>
</evidence>
<keyword evidence="4" id="KW-1185">Reference proteome</keyword>
<feature type="domain" description="C2H2-type" evidence="2">
    <location>
        <begin position="74"/>
        <end position="96"/>
    </location>
</feature>
<feature type="compositionally biased region" description="Basic and acidic residues" evidence="1">
    <location>
        <begin position="105"/>
        <end position="130"/>
    </location>
</feature>
<evidence type="ECO:0000259" key="2">
    <source>
        <dbReference type="PROSITE" id="PS00028"/>
    </source>
</evidence>
<feature type="region of interest" description="Disordered" evidence="1">
    <location>
        <begin position="105"/>
        <end position="218"/>
    </location>
</feature>
<dbReference type="InterPro" id="IPR036236">
    <property type="entry name" value="Znf_C2H2_sf"/>
</dbReference>
<dbReference type="Proteomes" id="UP000593574">
    <property type="component" value="Unassembled WGS sequence"/>
</dbReference>
<evidence type="ECO:0000313" key="4">
    <source>
        <dbReference type="Proteomes" id="UP000593574"/>
    </source>
</evidence>
<accession>A0A7J9AWM8</accession>
<feature type="non-terminal residue" evidence="3">
    <location>
        <position position="218"/>
    </location>
</feature>
<dbReference type="InterPro" id="IPR013087">
    <property type="entry name" value="Znf_C2H2_type"/>
</dbReference>
<organism evidence="3 4">
    <name type="scientific">Gossypium laxum</name>
    <dbReference type="NCBI Taxonomy" id="34288"/>
    <lineage>
        <taxon>Eukaryota</taxon>
        <taxon>Viridiplantae</taxon>
        <taxon>Streptophyta</taxon>
        <taxon>Embryophyta</taxon>
        <taxon>Tracheophyta</taxon>
        <taxon>Spermatophyta</taxon>
        <taxon>Magnoliopsida</taxon>
        <taxon>eudicotyledons</taxon>
        <taxon>Gunneridae</taxon>
        <taxon>Pentapetalae</taxon>
        <taxon>rosids</taxon>
        <taxon>malvids</taxon>
        <taxon>Malvales</taxon>
        <taxon>Malvaceae</taxon>
        <taxon>Malvoideae</taxon>
        <taxon>Gossypium</taxon>
    </lineage>
</organism>
<dbReference type="AlphaFoldDB" id="A0A7J9AWM8"/>
<dbReference type="SUPFAM" id="SSF57667">
    <property type="entry name" value="beta-beta-alpha zinc fingers"/>
    <property type="match status" value="1"/>
</dbReference>
<dbReference type="PROSITE" id="PS00028">
    <property type="entry name" value="ZINC_FINGER_C2H2_1"/>
    <property type="match status" value="1"/>
</dbReference>
<name>A0A7J9AWM8_9ROSI</name>
<evidence type="ECO:0000313" key="3">
    <source>
        <dbReference type="EMBL" id="MBA0728485.1"/>
    </source>
</evidence>